<evidence type="ECO:0000259" key="6">
    <source>
        <dbReference type="Pfam" id="PF17802"/>
    </source>
</evidence>
<evidence type="ECO:0000313" key="8">
    <source>
        <dbReference type="Proteomes" id="UP000305768"/>
    </source>
</evidence>
<feature type="transmembrane region" description="Helical" evidence="4">
    <location>
        <begin position="959"/>
        <end position="979"/>
    </location>
</feature>
<keyword evidence="2" id="KW-0964">Secreted</keyword>
<dbReference type="InterPro" id="IPR041033">
    <property type="entry name" value="SpaA_PFL_dom_1"/>
</dbReference>
<reference evidence="7 8" key="1">
    <citation type="submission" date="2019-04" db="EMBL/GenBank/DDBJ databases">
        <title>Genome analysis of Streptococcus suis strain WUSS425.</title>
        <authorList>
            <person name="Chen H."/>
            <person name="Gao X."/>
            <person name="Wu Z."/>
        </authorList>
    </citation>
    <scope>NUCLEOTIDE SEQUENCE [LARGE SCALE GENOMIC DNA]</scope>
    <source>
        <strain evidence="7 8">WUSS425</strain>
    </source>
</reference>
<feature type="transmembrane region" description="Helical" evidence="4">
    <location>
        <begin position="1380"/>
        <end position="1399"/>
    </location>
</feature>
<dbReference type="NCBIfam" id="TIGR04226">
    <property type="entry name" value="RrgB_K2N_iso_D2"/>
    <property type="match status" value="1"/>
</dbReference>
<evidence type="ECO:0000256" key="1">
    <source>
        <dbReference type="ARBA" id="ARBA00007257"/>
    </source>
</evidence>
<dbReference type="Gene3D" id="2.60.40.10">
    <property type="entry name" value="Immunoglobulins"/>
    <property type="match status" value="6"/>
</dbReference>
<comment type="caution">
    <text evidence="7">The sequence shown here is derived from an EMBL/GenBank/DDBJ whole genome shotgun (WGS) entry which is preliminary data.</text>
</comment>
<gene>
    <name evidence="7" type="ORF">FAJ34_02545</name>
</gene>
<dbReference type="Pfam" id="PF17802">
    <property type="entry name" value="SpaA"/>
    <property type="match status" value="4"/>
</dbReference>
<keyword evidence="3" id="KW-0732">Signal</keyword>
<dbReference type="EMBL" id="SSXP01000002">
    <property type="protein sequence ID" value="TII08921.1"/>
    <property type="molecule type" value="Genomic_DNA"/>
</dbReference>
<dbReference type="NCBIfam" id="NF033902">
    <property type="entry name" value="iso_D2_wall_anc"/>
    <property type="match status" value="1"/>
</dbReference>
<comment type="similarity">
    <text evidence="1">Belongs to the serine-aspartate repeat-containing protein (SDr) family.</text>
</comment>
<protein>
    <submittedName>
        <fullName evidence="7">Isopeptide-forming domain-containing fimbrial protein</fullName>
    </submittedName>
</protein>
<keyword evidence="4" id="KW-0472">Membrane</keyword>
<dbReference type="Pfam" id="PF18483">
    <property type="entry name" value="Lectin_L-type_dom"/>
    <property type="match status" value="1"/>
</dbReference>
<accession>A0A4T2HDP0</accession>
<evidence type="ECO:0000256" key="2">
    <source>
        <dbReference type="ARBA" id="ARBA00022525"/>
    </source>
</evidence>
<keyword evidence="4" id="KW-1133">Transmembrane helix</keyword>
<dbReference type="InterPro" id="IPR026466">
    <property type="entry name" value="Fim_isopep_form_D2_dom"/>
</dbReference>
<evidence type="ECO:0000313" key="7">
    <source>
        <dbReference type="EMBL" id="TII08921.1"/>
    </source>
</evidence>
<dbReference type="Proteomes" id="UP000305768">
    <property type="component" value="Unassembled WGS sequence"/>
</dbReference>
<feature type="domain" description="SpaA-like prealbumin fold" evidence="6">
    <location>
        <begin position="801"/>
        <end position="887"/>
    </location>
</feature>
<sequence>MPMKFLRKLLAGLLVVFVTLASGSLETVAWSPYTDFPDQSLREWPTKDSNYVASDLPAPPAIANTVDMADMFHYPQLIYTGSISDDAVQTGKLAKNRSYVTDIDTSVAVITRDTRWQSGVMWSLEENKIKLNEPFQMVSYVYLGNRTQYDKNFNGLGGADGITFTMHNDKKSVTDMQAGNKIGSGDLSNTGINAYGALGNGLGVYGSNFSANVSSEKNNMVDFWRGVENGITLEFDTFFNDNDTTQHSDNDLTSIIYNENHSNTQYGHIAINLLNDFKNNRANYNKEPDKTANKHKIKLSLGWDGEVADKTNPYSWNLSNWPTSSLADGRWHRLEVTWTPDTASNTGNLNYTIYKQGHEGSRNIEYSDDRSKDGTDVLSYDVSIGTGDYSLEKVFGISDLNHTVYWGFSGSTGGFLNNQAVQMVQLPISYYNAELRKEDQDGNLVSDAIFEIEKKNPDTGEWIPLEFYNPRTGRTVSQISTGSHRFYQGVVGEEGILKLSQLTEGTYRWKEIAAPEGYQLDQVYYPNEDGFVVNYAESLKENAFVYTATNKKLYQLELIKTDADTGQAINDVPFVISKIENDISHYLKIKADNTGFDWTRIEGEAKQFLSGKSYSIGADGQVSEQIGEDGKISIQYFPDAPNLFWKEVTVPSGYNSKTILSGAFTTVADNKYSYTASQRNERLFQINLEKKGSDTNAALQGAIFALQEKVGSEWIPVSYSGKTEFTTNLEGKISIPNLAAGRYRWEEKQAPVGYQLGQQYYPNEDGFVVAYREGLEVDQVYHNYIFDTTTVTNQPKDFELFLEKKSSTFQRPLENVEFKLYSTRNGDTFSGELARVRTNSEGKIVFGKDILKADKTYYLVESQTIDGFIRLEGYFTITTSKTDGINITYAKADGEEDSRPFEFTRADDTIYKGTLAVYNKRKSMLPITGGNGIVPYIVIGGSLTILALLFFTRKRFVKWLFVIIIATTGLIGQNTRIFAQEQGQVTIEVNRLIYPVTDTQYKSGSPVAGAYLEIVDVTNEFYDLVHLKSLSRLEAQETLSKAQNVQGEKVGQAVTDDKGKAYFTVEKISRDHPAVYLIKERVTPVAVTPMEPLVVVLPLLDDQGKERSQISVYPKSQGTFTFDKTIDGKRDSYSLGEPIRYRLSTILPQDIVNLARYELEDVYDVGLEFISESLRVSIDGQEQVGFIESISQSENRFKLSFDIAKLAQFGGKTLDLTYNMVITDEAAIDQPLINTATLYPGDLTPLVDREQVMTGGFRFIKQKAGGNKVPLANAKFIIKHPVNQTILTYKEGKYQFEKVAPEEKDVVQLTSDAQGHFEIKGLSYGTYLLSEIQAPSGYILNEKPITFTISTSTSTFTKGPILSIYNVEKPRIQLPKTGTATTSLAVIGLLCLVSSIMMNRSRCSSKKEKYNEKV</sequence>
<dbReference type="Pfam" id="PF16555">
    <property type="entry name" value="GramPos_pilinD1"/>
    <property type="match status" value="1"/>
</dbReference>
<proteinExistence type="inferred from homology"/>
<dbReference type="InterPro" id="IPR048052">
    <property type="entry name" value="FM1-like"/>
</dbReference>
<dbReference type="SUPFAM" id="SSF49478">
    <property type="entry name" value="Cna protein B-type domain"/>
    <property type="match status" value="1"/>
</dbReference>
<dbReference type="PANTHER" id="PTHR36108:SF13">
    <property type="entry name" value="COLOSSIN-B-RELATED"/>
    <property type="match status" value="1"/>
</dbReference>
<dbReference type="NCBIfam" id="TIGR01167">
    <property type="entry name" value="LPXTG_anchor"/>
    <property type="match status" value="1"/>
</dbReference>
<feature type="domain" description="SpaA-like prealbumin fold" evidence="6">
    <location>
        <begin position="1264"/>
        <end position="1353"/>
    </location>
</feature>
<dbReference type="InterPro" id="IPR013783">
    <property type="entry name" value="Ig-like_fold"/>
</dbReference>
<feature type="transmembrane region" description="Helical" evidence="4">
    <location>
        <begin position="933"/>
        <end position="952"/>
    </location>
</feature>
<dbReference type="Gene3D" id="2.60.40.740">
    <property type="match status" value="1"/>
</dbReference>
<feature type="domain" description="SpaA-like prealbumin fold" evidence="6">
    <location>
        <begin position="434"/>
        <end position="523"/>
    </location>
</feature>
<feature type="domain" description="Gram-positive pilin subunit D1 N-terminal" evidence="5">
    <location>
        <begin position="979"/>
        <end position="1115"/>
    </location>
</feature>
<keyword evidence="4" id="KW-0812">Transmembrane</keyword>
<dbReference type="PANTHER" id="PTHR36108">
    <property type="entry name" value="COLOSSIN-B-RELATED"/>
    <property type="match status" value="1"/>
</dbReference>
<dbReference type="Gene3D" id="2.60.120.200">
    <property type="match status" value="1"/>
</dbReference>
<organism evidence="7 8">
    <name type="scientific">Streptococcus suis</name>
    <dbReference type="NCBI Taxonomy" id="1307"/>
    <lineage>
        <taxon>Bacteria</taxon>
        <taxon>Bacillati</taxon>
        <taxon>Bacillota</taxon>
        <taxon>Bacilli</taxon>
        <taxon>Lactobacillales</taxon>
        <taxon>Streptococcaceae</taxon>
        <taxon>Streptococcus</taxon>
    </lineage>
</organism>
<dbReference type="InterPro" id="IPR032364">
    <property type="entry name" value="GramPos_pilinD1_N"/>
</dbReference>
<evidence type="ECO:0000256" key="3">
    <source>
        <dbReference type="ARBA" id="ARBA00022729"/>
    </source>
</evidence>
<feature type="domain" description="SpaA-like prealbumin fold" evidence="6">
    <location>
        <begin position="685"/>
        <end position="760"/>
    </location>
</feature>
<evidence type="ECO:0000256" key="4">
    <source>
        <dbReference type="SAM" id="Phobius"/>
    </source>
</evidence>
<evidence type="ECO:0000259" key="5">
    <source>
        <dbReference type="Pfam" id="PF16555"/>
    </source>
</evidence>
<name>A0A4T2HDP0_STRSU</name>